<dbReference type="Proteomes" id="UP001301958">
    <property type="component" value="Unassembled WGS sequence"/>
</dbReference>
<evidence type="ECO:0000256" key="4">
    <source>
        <dbReference type="ARBA" id="ARBA00006739"/>
    </source>
</evidence>
<evidence type="ECO:0000313" key="18">
    <source>
        <dbReference type="Proteomes" id="UP001301958"/>
    </source>
</evidence>
<keyword evidence="10 16" id="KW-1133">Transmembrane helix</keyword>
<dbReference type="GO" id="GO:0016020">
    <property type="term" value="C:membrane"/>
    <property type="evidence" value="ECO:0007669"/>
    <property type="project" value="UniProtKB-SubCell"/>
</dbReference>
<feature type="transmembrane region" description="Helical" evidence="16">
    <location>
        <begin position="20"/>
        <end position="41"/>
    </location>
</feature>
<evidence type="ECO:0000313" key="17">
    <source>
        <dbReference type="EMBL" id="KAK4224270.1"/>
    </source>
</evidence>
<organism evidence="17 18">
    <name type="scientific">Podospora fimiseda</name>
    <dbReference type="NCBI Taxonomy" id="252190"/>
    <lineage>
        <taxon>Eukaryota</taxon>
        <taxon>Fungi</taxon>
        <taxon>Dikarya</taxon>
        <taxon>Ascomycota</taxon>
        <taxon>Pezizomycotina</taxon>
        <taxon>Sordariomycetes</taxon>
        <taxon>Sordariomycetidae</taxon>
        <taxon>Sordariales</taxon>
        <taxon>Podosporaceae</taxon>
        <taxon>Podospora</taxon>
    </lineage>
</organism>
<comment type="subcellular location">
    <subcellularLocation>
        <location evidence="1">Membrane</location>
        <topology evidence="1">Multi-pass membrane protein</topology>
    </subcellularLocation>
</comment>
<keyword evidence="11 16" id="KW-0472">Membrane</keyword>
<dbReference type="AlphaFoldDB" id="A0AAN7GX24"/>
<evidence type="ECO:0000256" key="5">
    <source>
        <dbReference type="ARBA" id="ARBA00012699"/>
    </source>
</evidence>
<protein>
    <recommendedName>
        <fullName evidence="6">Ceramide glucosyltransferase</fullName>
        <ecNumber evidence="5">2.4.1.80</ecNumber>
    </recommendedName>
    <alternativeName>
        <fullName evidence="13">Glucosylceramide synthase</fullName>
    </alternativeName>
    <alternativeName>
        <fullName evidence="14">UDP-glucose ceramide glucosyltransferase</fullName>
    </alternativeName>
    <alternativeName>
        <fullName evidence="12">UDP-glucose:N-acylsphingosine D-glucosyltransferase</fullName>
    </alternativeName>
</protein>
<comment type="pathway">
    <text evidence="2">Lipid metabolism; sphingolipid metabolism.</text>
</comment>
<accession>A0AAN7GX24</accession>
<evidence type="ECO:0000256" key="11">
    <source>
        <dbReference type="ARBA" id="ARBA00023136"/>
    </source>
</evidence>
<evidence type="ECO:0000256" key="13">
    <source>
        <dbReference type="ARBA" id="ARBA00031543"/>
    </source>
</evidence>
<dbReference type="PANTHER" id="PTHR12726">
    <property type="entry name" value="CERAMIDE GLUCOSYLTRANSFERASE"/>
    <property type="match status" value="1"/>
</dbReference>
<feature type="region of interest" description="Disordered" evidence="15">
    <location>
        <begin position="515"/>
        <end position="536"/>
    </location>
</feature>
<evidence type="ECO:0000256" key="6">
    <source>
        <dbReference type="ARBA" id="ARBA00019988"/>
    </source>
</evidence>
<evidence type="ECO:0000256" key="12">
    <source>
        <dbReference type="ARBA" id="ARBA00031017"/>
    </source>
</evidence>
<dbReference type="Pfam" id="PF13506">
    <property type="entry name" value="Glyco_transf_21"/>
    <property type="match status" value="1"/>
</dbReference>
<comment type="caution">
    <text evidence="17">The sequence shown here is derived from an EMBL/GenBank/DDBJ whole genome shotgun (WGS) entry which is preliminary data.</text>
</comment>
<evidence type="ECO:0000256" key="2">
    <source>
        <dbReference type="ARBA" id="ARBA00004760"/>
    </source>
</evidence>
<comment type="pathway">
    <text evidence="3">Sphingolipid metabolism.</text>
</comment>
<evidence type="ECO:0000256" key="9">
    <source>
        <dbReference type="ARBA" id="ARBA00022692"/>
    </source>
</evidence>
<evidence type="ECO:0000256" key="10">
    <source>
        <dbReference type="ARBA" id="ARBA00022989"/>
    </source>
</evidence>
<dbReference type="EC" id="2.4.1.80" evidence="5"/>
<keyword evidence="8" id="KW-0808">Transferase</keyword>
<dbReference type="SUPFAM" id="SSF53448">
    <property type="entry name" value="Nucleotide-diphospho-sugar transferases"/>
    <property type="match status" value="1"/>
</dbReference>
<evidence type="ECO:0000256" key="3">
    <source>
        <dbReference type="ARBA" id="ARBA00004991"/>
    </source>
</evidence>
<dbReference type="EMBL" id="MU865398">
    <property type="protein sequence ID" value="KAK4224270.1"/>
    <property type="molecule type" value="Genomic_DNA"/>
</dbReference>
<keyword evidence="18" id="KW-1185">Reference proteome</keyword>
<evidence type="ECO:0000256" key="8">
    <source>
        <dbReference type="ARBA" id="ARBA00022679"/>
    </source>
</evidence>
<dbReference type="InterPro" id="IPR025993">
    <property type="entry name" value="Ceramide_glucosylTrfase"/>
</dbReference>
<comment type="similarity">
    <text evidence="4">Belongs to the glycosyltransferase 2 family.</text>
</comment>
<name>A0AAN7GX24_9PEZI</name>
<dbReference type="GO" id="GO:0006679">
    <property type="term" value="P:glucosylceramide biosynthetic process"/>
    <property type="evidence" value="ECO:0007669"/>
    <property type="project" value="TreeGrafter"/>
</dbReference>
<gene>
    <name evidence="17" type="ORF">QBC38DRAFT_446617</name>
</gene>
<dbReference type="GO" id="GO:0008120">
    <property type="term" value="F:ceramide glucosyltransferase activity"/>
    <property type="evidence" value="ECO:0007669"/>
    <property type="project" value="UniProtKB-EC"/>
</dbReference>
<sequence length="536" mass="59614">MNTPAHHDDPMTMIRHGTAMVGIVWSCILFSIQGIGIYKIVRNHSAPHAPPVSPKLERDQVPHITVIRPAKGVETGLYECIASTFRLAYPKSKLTIRLCVDSTEDPAYPILLQAVADFPGFDAEVLVEEQDPILHGDDGHVNNLGPNPKIRNISRAYREAKGDIIWIADCNVWLGTGSAGRMVDKLCGFLPNGAQTTPYKFVHQLPLVIDIEKPQAAEEQVLLSSDTGAPYTAKSILSYGGRLEEMFMATTHAKFYSAINTVGIAPCIVGKSNMFRKSHLDRLTDPAQNPILSPADASRGRGIDFFSSYICEDHLIGDLIWRSNIPGHKNHGLVFGEVAIQPVSGMTVGAYIARRVRWLRVRKWTVLAATLVEPNVESFICGLHLSYALTTLPWANRILGIPQTWTAMGTIWLSMVTVWMLVDRWLSGKLHRLQSVDVDENTPTFALGTCRHGGIKRKPFMTWLWAWLGREFLALPIWTWAVLLGTTVTWRGKHFRVRKDMSAVALDADEGVRKRPVTPLTSSGTTSRSRSKDRVD</sequence>
<evidence type="ECO:0000256" key="1">
    <source>
        <dbReference type="ARBA" id="ARBA00004141"/>
    </source>
</evidence>
<evidence type="ECO:0000256" key="14">
    <source>
        <dbReference type="ARBA" id="ARBA00032575"/>
    </source>
</evidence>
<reference evidence="17" key="2">
    <citation type="submission" date="2023-05" db="EMBL/GenBank/DDBJ databases">
        <authorList>
            <consortium name="Lawrence Berkeley National Laboratory"/>
            <person name="Steindorff A."/>
            <person name="Hensen N."/>
            <person name="Bonometti L."/>
            <person name="Westerberg I."/>
            <person name="Brannstrom I.O."/>
            <person name="Guillou S."/>
            <person name="Cros-Aarteil S."/>
            <person name="Calhoun S."/>
            <person name="Haridas S."/>
            <person name="Kuo A."/>
            <person name="Mondo S."/>
            <person name="Pangilinan J."/>
            <person name="Riley R."/>
            <person name="Labutti K."/>
            <person name="Andreopoulos B."/>
            <person name="Lipzen A."/>
            <person name="Chen C."/>
            <person name="Yanf M."/>
            <person name="Daum C."/>
            <person name="Ng V."/>
            <person name="Clum A."/>
            <person name="Ohm R."/>
            <person name="Martin F."/>
            <person name="Silar P."/>
            <person name="Natvig D."/>
            <person name="Lalanne C."/>
            <person name="Gautier V."/>
            <person name="Ament-Velasquez S.L."/>
            <person name="Kruys A."/>
            <person name="Hutchinson M.I."/>
            <person name="Powell A.J."/>
            <person name="Barry K."/>
            <person name="Miller A.N."/>
            <person name="Grigoriev I.V."/>
            <person name="Debuchy R."/>
            <person name="Gladieux P."/>
            <person name="Thoren M.H."/>
            <person name="Johannesson H."/>
        </authorList>
    </citation>
    <scope>NUCLEOTIDE SEQUENCE</scope>
    <source>
        <strain evidence="17">CBS 990.96</strain>
    </source>
</reference>
<evidence type="ECO:0000256" key="15">
    <source>
        <dbReference type="SAM" id="MobiDB-lite"/>
    </source>
</evidence>
<evidence type="ECO:0000256" key="16">
    <source>
        <dbReference type="SAM" id="Phobius"/>
    </source>
</evidence>
<proteinExistence type="inferred from homology"/>
<dbReference type="PANTHER" id="PTHR12726:SF0">
    <property type="entry name" value="CERAMIDE GLUCOSYLTRANSFERASE"/>
    <property type="match status" value="1"/>
</dbReference>
<keyword evidence="9 16" id="KW-0812">Transmembrane</keyword>
<evidence type="ECO:0000256" key="7">
    <source>
        <dbReference type="ARBA" id="ARBA00022676"/>
    </source>
</evidence>
<dbReference type="InterPro" id="IPR029044">
    <property type="entry name" value="Nucleotide-diphossugar_trans"/>
</dbReference>
<keyword evidence="7" id="KW-0328">Glycosyltransferase</keyword>
<reference evidence="17" key="1">
    <citation type="journal article" date="2023" name="Mol. Phylogenet. Evol.">
        <title>Genome-scale phylogeny and comparative genomics of the fungal order Sordariales.</title>
        <authorList>
            <person name="Hensen N."/>
            <person name="Bonometti L."/>
            <person name="Westerberg I."/>
            <person name="Brannstrom I.O."/>
            <person name="Guillou S."/>
            <person name="Cros-Aarteil S."/>
            <person name="Calhoun S."/>
            <person name="Haridas S."/>
            <person name="Kuo A."/>
            <person name="Mondo S."/>
            <person name="Pangilinan J."/>
            <person name="Riley R."/>
            <person name="LaButti K."/>
            <person name="Andreopoulos B."/>
            <person name="Lipzen A."/>
            <person name="Chen C."/>
            <person name="Yan M."/>
            <person name="Daum C."/>
            <person name="Ng V."/>
            <person name="Clum A."/>
            <person name="Steindorff A."/>
            <person name="Ohm R.A."/>
            <person name="Martin F."/>
            <person name="Silar P."/>
            <person name="Natvig D.O."/>
            <person name="Lalanne C."/>
            <person name="Gautier V."/>
            <person name="Ament-Velasquez S.L."/>
            <person name="Kruys A."/>
            <person name="Hutchinson M.I."/>
            <person name="Powell A.J."/>
            <person name="Barry K."/>
            <person name="Miller A.N."/>
            <person name="Grigoriev I.V."/>
            <person name="Debuchy R."/>
            <person name="Gladieux P."/>
            <person name="Hiltunen Thoren M."/>
            <person name="Johannesson H."/>
        </authorList>
    </citation>
    <scope>NUCLEOTIDE SEQUENCE</scope>
    <source>
        <strain evidence="17">CBS 990.96</strain>
    </source>
</reference>